<keyword evidence="4 9" id="KW-0812">Transmembrane</keyword>
<feature type="transmembrane region" description="Helical" evidence="9">
    <location>
        <begin position="362"/>
        <end position="387"/>
    </location>
</feature>
<keyword evidence="6 9" id="KW-0472">Membrane</keyword>
<evidence type="ECO:0000256" key="2">
    <source>
        <dbReference type="ARBA" id="ARBA00008685"/>
    </source>
</evidence>
<evidence type="ECO:0000256" key="4">
    <source>
        <dbReference type="ARBA" id="ARBA00022692"/>
    </source>
</evidence>
<dbReference type="GO" id="GO:0050906">
    <property type="term" value="P:detection of stimulus involved in sensory perception"/>
    <property type="evidence" value="ECO:0007669"/>
    <property type="project" value="UniProtKB-ARBA"/>
</dbReference>
<keyword evidence="7 11" id="KW-0675">Receptor</keyword>
<accession>E0VE40</accession>
<dbReference type="InParanoid" id="E0VE40"/>
<keyword evidence="3" id="KW-1003">Cell membrane</keyword>
<sequence length="572" mass="65105">MPFIFKYFNSDGRFVNVHITSHPLLPRSVYQQGRKIGIVYYCDEPDEDFLNKISELDLFDSYRFWLIIKPEMMKSKRRIEDILGGLNLGVNTNMVLGKEERRVSTVDAAVTNNVTRLRRELTGDPTITFRLLQIYKASKTENETLNVDLGYWDTPNELYKIKKIINEEQRLNLGGYKFHVGIKNGHDSSPSSPSSPSSNFFNNFPIDGKAYEEKTFMELFDCLIYGINASFEIVKFQRMGWRNEEGGWTHLLGGVVDDTIDFALETVDLQSDVSGDITQLVFCVVCTGLLLALAMISITLVHYKINNDGVAHPDPENNEKINKNIKEKKKKWSISDAILWCISILFMQGSQWSPKTMSGNLLLINGLLFALIIYNSFAAFITSVLSVNSDEIKDLKDLINSDYAFGYTLGNSDELFLRTVNNTHLKELYFKGLKENDGVSNPMEGMHRAAEEKYAFFVGARTGRRALKTVVPHRKRCQFQELYLELTKNHGSIPVSKNSLLKKMLNYKIIRLMETGILRRFQELMLLSMPSCLEGTTFNSAKLTDVYSAFFLLGGGIITSLIVLTEKKMTKP</sequence>
<evidence type="ECO:0000313" key="13">
    <source>
        <dbReference type="Proteomes" id="UP000009046"/>
    </source>
</evidence>
<dbReference type="VEuPathDB" id="VectorBase:PHUM128090"/>
<dbReference type="InterPro" id="IPR052192">
    <property type="entry name" value="Insect_Ionotropic_Sensory_Rcpt"/>
</dbReference>
<feature type="domain" description="Ionotropic glutamate receptor C-terminal" evidence="10">
    <location>
        <begin position="318"/>
        <end position="555"/>
    </location>
</feature>
<dbReference type="STRING" id="121224.E0VE40"/>
<comment type="subcellular location">
    <subcellularLocation>
        <location evidence="1">Cell membrane</location>
        <topology evidence="1">Multi-pass membrane protein</topology>
    </subcellularLocation>
</comment>
<dbReference type="AlphaFoldDB" id="E0VE40"/>
<dbReference type="OrthoDB" id="8186464at2759"/>
<dbReference type="SUPFAM" id="SSF53850">
    <property type="entry name" value="Periplasmic binding protein-like II"/>
    <property type="match status" value="1"/>
</dbReference>
<keyword evidence="8" id="KW-0325">Glycoprotein</keyword>
<dbReference type="HOGENOM" id="CLU_476775_0_0_1"/>
<feature type="transmembrane region" description="Helical" evidence="9">
    <location>
        <begin position="332"/>
        <end position="350"/>
    </location>
</feature>
<dbReference type="EnsemblMetazoa" id="PHUM128090-RA">
    <property type="protein sequence ID" value="PHUM128090-PA"/>
    <property type="gene ID" value="PHUM128090"/>
</dbReference>
<evidence type="ECO:0000313" key="12">
    <source>
        <dbReference type="EnsemblMetazoa" id="PHUM128090-PA"/>
    </source>
</evidence>
<evidence type="ECO:0000256" key="5">
    <source>
        <dbReference type="ARBA" id="ARBA00022989"/>
    </source>
</evidence>
<proteinExistence type="inferred from homology"/>
<dbReference type="GO" id="GO:0015276">
    <property type="term" value="F:ligand-gated monoatomic ion channel activity"/>
    <property type="evidence" value="ECO:0007669"/>
    <property type="project" value="InterPro"/>
</dbReference>
<dbReference type="eggNOG" id="KOG1054">
    <property type="taxonomic scope" value="Eukaryota"/>
</dbReference>
<dbReference type="GeneID" id="8233949"/>
<dbReference type="CTD" id="8233949"/>
<protein>
    <submittedName>
        <fullName evidence="11">Ionotropic glutamate receptor-invertebrate, putative</fullName>
    </submittedName>
</protein>
<feature type="transmembrane region" description="Helical" evidence="9">
    <location>
        <begin position="546"/>
        <end position="564"/>
    </location>
</feature>
<keyword evidence="5 9" id="KW-1133">Transmembrane helix</keyword>
<evidence type="ECO:0000313" key="11">
    <source>
        <dbReference type="EMBL" id="EEB11646.1"/>
    </source>
</evidence>
<dbReference type="RefSeq" id="XP_002424384.1">
    <property type="nucleotide sequence ID" value="XM_002424339.1"/>
</dbReference>
<gene>
    <name evidence="12" type="primary">8233949</name>
    <name evidence="11" type="ORF">Phum_PHUM128090</name>
</gene>
<dbReference type="GO" id="GO:0005886">
    <property type="term" value="C:plasma membrane"/>
    <property type="evidence" value="ECO:0007669"/>
    <property type="project" value="UniProtKB-SubCell"/>
</dbReference>
<reference evidence="11" key="2">
    <citation type="submission" date="2007-04" db="EMBL/GenBank/DDBJ databases">
        <title>The genome of the human body louse.</title>
        <authorList>
            <consortium name="The Human Body Louse Genome Consortium"/>
            <person name="Kirkness E."/>
            <person name="Walenz B."/>
            <person name="Hass B."/>
            <person name="Bruggner R."/>
            <person name="Strausberg R."/>
        </authorList>
    </citation>
    <scope>NUCLEOTIDE SEQUENCE</scope>
    <source>
        <strain evidence="11">USDA</strain>
    </source>
</reference>
<evidence type="ECO:0000256" key="1">
    <source>
        <dbReference type="ARBA" id="ARBA00004651"/>
    </source>
</evidence>
<evidence type="ECO:0000256" key="3">
    <source>
        <dbReference type="ARBA" id="ARBA00022475"/>
    </source>
</evidence>
<name>E0VE40_PEDHC</name>
<dbReference type="EMBL" id="DS235088">
    <property type="protein sequence ID" value="EEB11646.1"/>
    <property type="molecule type" value="Genomic_DNA"/>
</dbReference>
<dbReference type="EMBL" id="AAZO01001497">
    <property type="status" value="NOT_ANNOTATED_CDS"/>
    <property type="molecule type" value="Genomic_DNA"/>
</dbReference>
<dbReference type="Pfam" id="PF00060">
    <property type="entry name" value="Lig_chan"/>
    <property type="match status" value="1"/>
</dbReference>
<reference evidence="11" key="1">
    <citation type="submission" date="2007-04" db="EMBL/GenBank/DDBJ databases">
        <title>Annotation of Pediculus humanus corporis strain USDA.</title>
        <authorList>
            <person name="Kirkness E."/>
            <person name="Hannick L."/>
            <person name="Hass B."/>
            <person name="Bruggner R."/>
            <person name="Lawson D."/>
            <person name="Bidwell S."/>
            <person name="Joardar V."/>
            <person name="Caler E."/>
            <person name="Walenz B."/>
            <person name="Inman J."/>
            <person name="Schobel S."/>
            <person name="Galinsky K."/>
            <person name="Amedeo P."/>
            <person name="Strausberg R."/>
        </authorList>
    </citation>
    <scope>NUCLEOTIDE SEQUENCE</scope>
    <source>
        <strain evidence="11">USDA</strain>
    </source>
</reference>
<keyword evidence="13" id="KW-1185">Reference proteome</keyword>
<evidence type="ECO:0000256" key="7">
    <source>
        <dbReference type="ARBA" id="ARBA00023170"/>
    </source>
</evidence>
<organism>
    <name type="scientific">Pediculus humanus subsp. corporis</name>
    <name type="common">Body louse</name>
    <dbReference type="NCBI Taxonomy" id="121224"/>
    <lineage>
        <taxon>Eukaryota</taxon>
        <taxon>Metazoa</taxon>
        <taxon>Ecdysozoa</taxon>
        <taxon>Arthropoda</taxon>
        <taxon>Hexapoda</taxon>
        <taxon>Insecta</taxon>
        <taxon>Pterygota</taxon>
        <taxon>Neoptera</taxon>
        <taxon>Paraneoptera</taxon>
        <taxon>Psocodea</taxon>
        <taxon>Troctomorpha</taxon>
        <taxon>Phthiraptera</taxon>
        <taxon>Anoplura</taxon>
        <taxon>Pediculidae</taxon>
        <taxon>Pediculus</taxon>
    </lineage>
</organism>
<evidence type="ECO:0000256" key="6">
    <source>
        <dbReference type="ARBA" id="ARBA00023136"/>
    </source>
</evidence>
<evidence type="ECO:0000256" key="8">
    <source>
        <dbReference type="ARBA" id="ARBA00023180"/>
    </source>
</evidence>
<dbReference type="PANTHER" id="PTHR42643:SF33">
    <property type="entry name" value="GLUTAMATE RECEPTOR 2-LIKE PROTEIN"/>
    <property type="match status" value="1"/>
</dbReference>
<comment type="similarity">
    <text evidence="2">Belongs to the glutamate-gated ion channel (TC 1.A.10.1) family.</text>
</comment>
<dbReference type="PANTHER" id="PTHR42643">
    <property type="entry name" value="IONOTROPIC RECEPTOR 20A-RELATED"/>
    <property type="match status" value="1"/>
</dbReference>
<reference evidence="12" key="3">
    <citation type="submission" date="2020-05" db="UniProtKB">
        <authorList>
            <consortium name="EnsemblMetazoa"/>
        </authorList>
    </citation>
    <scope>IDENTIFICATION</scope>
    <source>
        <strain evidence="12">USDA</strain>
    </source>
</reference>
<evidence type="ECO:0000259" key="10">
    <source>
        <dbReference type="Pfam" id="PF00060"/>
    </source>
</evidence>
<dbReference type="Proteomes" id="UP000009046">
    <property type="component" value="Unassembled WGS sequence"/>
</dbReference>
<dbReference type="InterPro" id="IPR001320">
    <property type="entry name" value="Iontro_rcpt_C"/>
</dbReference>
<feature type="transmembrane region" description="Helical" evidence="9">
    <location>
        <begin position="279"/>
        <end position="301"/>
    </location>
</feature>
<dbReference type="KEGG" id="phu:Phum_PHUM128090"/>
<dbReference type="Gene3D" id="1.10.287.70">
    <property type="match status" value="1"/>
</dbReference>
<evidence type="ECO:0000256" key="9">
    <source>
        <dbReference type="SAM" id="Phobius"/>
    </source>
</evidence>